<evidence type="ECO:0000313" key="7">
    <source>
        <dbReference type="Proteomes" id="UP000198785"/>
    </source>
</evidence>
<dbReference type="SUPFAM" id="SSF53328">
    <property type="entry name" value="Formyltransferase"/>
    <property type="match status" value="1"/>
</dbReference>
<dbReference type="EC" id="3.5.1.10" evidence="3 4"/>
<dbReference type="InterPro" id="IPR044074">
    <property type="entry name" value="PurU_ACT"/>
</dbReference>
<dbReference type="InterPro" id="IPR045865">
    <property type="entry name" value="ACT-like_dom_sf"/>
</dbReference>
<name>A0A1I6VBW3_9SPHI</name>
<dbReference type="PIRSF" id="PIRSF036480">
    <property type="entry name" value="FormyFH4_hydr"/>
    <property type="match status" value="1"/>
</dbReference>
<dbReference type="PANTHER" id="PTHR42706">
    <property type="entry name" value="FORMYLTETRAHYDROFOLATE DEFORMYLASE"/>
    <property type="match status" value="1"/>
</dbReference>
<accession>A0A1I6VBW3</accession>
<dbReference type="InterPro" id="IPR002376">
    <property type="entry name" value="Formyl_transf_N"/>
</dbReference>
<evidence type="ECO:0000256" key="2">
    <source>
        <dbReference type="ARBA" id="ARBA00022801"/>
    </source>
</evidence>
<dbReference type="Proteomes" id="UP000198785">
    <property type="component" value="Unassembled WGS sequence"/>
</dbReference>
<dbReference type="RefSeq" id="WP_093367128.1">
    <property type="nucleotide sequence ID" value="NZ_FOZZ01000012.1"/>
</dbReference>
<dbReference type="GO" id="GO:0008864">
    <property type="term" value="F:formyltetrahydrofolate deformylase activity"/>
    <property type="evidence" value="ECO:0007669"/>
    <property type="project" value="UniProtKB-UniRule"/>
</dbReference>
<dbReference type="InterPro" id="IPR004810">
    <property type="entry name" value="PurU"/>
</dbReference>
<dbReference type="Pfam" id="PF01842">
    <property type="entry name" value="ACT"/>
    <property type="match status" value="1"/>
</dbReference>
<reference evidence="6 7" key="1">
    <citation type="submission" date="2016-10" db="EMBL/GenBank/DDBJ databases">
        <authorList>
            <person name="de Groot N.N."/>
        </authorList>
    </citation>
    <scope>NUCLEOTIDE SEQUENCE [LARGE SCALE GENOMIC DNA]</scope>
    <source>
        <strain evidence="6 7">DSM 22789</strain>
    </source>
</reference>
<dbReference type="CDD" id="cd04875">
    <property type="entry name" value="ACT_F4HF-DF"/>
    <property type="match status" value="1"/>
</dbReference>
<protein>
    <recommendedName>
        <fullName evidence="3 4">Formyltetrahydrofolate deformylase</fullName>
        <ecNumber evidence="3 4">3.5.1.10</ecNumber>
    </recommendedName>
    <alternativeName>
        <fullName evidence="3">Formyl-FH(4) hydrolase</fullName>
    </alternativeName>
</protein>
<organism evidence="6 7">
    <name type="scientific">Sphingobacterium wenxiniae</name>
    <dbReference type="NCBI Taxonomy" id="683125"/>
    <lineage>
        <taxon>Bacteria</taxon>
        <taxon>Pseudomonadati</taxon>
        <taxon>Bacteroidota</taxon>
        <taxon>Sphingobacteriia</taxon>
        <taxon>Sphingobacteriales</taxon>
        <taxon>Sphingobacteriaceae</taxon>
        <taxon>Sphingobacterium</taxon>
    </lineage>
</organism>
<dbReference type="AlphaFoldDB" id="A0A1I6VBW3"/>
<keyword evidence="1 3" id="KW-0554">One-carbon metabolism</keyword>
<dbReference type="PROSITE" id="PS51671">
    <property type="entry name" value="ACT"/>
    <property type="match status" value="1"/>
</dbReference>
<comment type="function">
    <text evidence="3">Catalyzes the hydrolysis of 10-formyltetrahydrofolate (formyl-FH4) to formate and tetrahydrofolate (FH4).</text>
</comment>
<comment type="catalytic activity">
    <reaction evidence="3">
        <text>(6R)-10-formyltetrahydrofolate + H2O = (6S)-5,6,7,8-tetrahydrofolate + formate + H(+)</text>
        <dbReference type="Rhea" id="RHEA:19833"/>
        <dbReference type="ChEBI" id="CHEBI:15377"/>
        <dbReference type="ChEBI" id="CHEBI:15378"/>
        <dbReference type="ChEBI" id="CHEBI:15740"/>
        <dbReference type="ChEBI" id="CHEBI:57453"/>
        <dbReference type="ChEBI" id="CHEBI:195366"/>
        <dbReference type="EC" id="3.5.1.10"/>
    </reaction>
</comment>
<comment type="similarity">
    <text evidence="3">Belongs to the PurU family.</text>
</comment>
<dbReference type="HAMAP" id="MF_01927">
    <property type="entry name" value="PurU"/>
    <property type="match status" value="1"/>
</dbReference>
<dbReference type="InterPro" id="IPR036477">
    <property type="entry name" value="Formyl_transf_N_sf"/>
</dbReference>
<evidence type="ECO:0000259" key="5">
    <source>
        <dbReference type="PROSITE" id="PS51671"/>
    </source>
</evidence>
<keyword evidence="3" id="KW-0658">Purine biosynthesis</keyword>
<evidence type="ECO:0000256" key="1">
    <source>
        <dbReference type="ARBA" id="ARBA00022563"/>
    </source>
</evidence>
<comment type="pathway">
    <text evidence="3">Purine metabolism; IMP biosynthesis via de novo pathway; formate from 10-formyl-5,6,7,8-tetrahydrofolate: step 1/1.</text>
</comment>
<dbReference type="Gene3D" id="3.40.50.170">
    <property type="entry name" value="Formyl transferase, N-terminal domain"/>
    <property type="match status" value="1"/>
</dbReference>
<dbReference type="Gene3D" id="3.30.70.260">
    <property type="match status" value="1"/>
</dbReference>
<dbReference type="InterPro" id="IPR002912">
    <property type="entry name" value="ACT_dom"/>
</dbReference>
<dbReference type="GO" id="GO:0006189">
    <property type="term" value="P:'de novo' IMP biosynthetic process"/>
    <property type="evidence" value="ECO:0007669"/>
    <property type="project" value="UniProtKB-UniRule"/>
</dbReference>
<dbReference type="EMBL" id="FOZZ01000012">
    <property type="protein sequence ID" value="SFT11169.1"/>
    <property type="molecule type" value="Genomic_DNA"/>
</dbReference>
<proteinExistence type="inferred from homology"/>
<dbReference type="GO" id="GO:0006730">
    <property type="term" value="P:one-carbon metabolic process"/>
    <property type="evidence" value="ECO:0007669"/>
    <property type="project" value="UniProtKB-KW"/>
</dbReference>
<dbReference type="NCBIfam" id="TIGR00655">
    <property type="entry name" value="PurU"/>
    <property type="match status" value="1"/>
</dbReference>
<evidence type="ECO:0000313" key="6">
    <source>
        <dbReference type="EMBL" id="SFT11169.1"/>
    </source>
</evidence>
<dbReference type="SUPFAM" id="SSF55021">
    <property type="entry name" value="ACT-like"/>
    <property type="match status" value="1"/>
</dbReference>
<feature type="active site" evidence="3">
    <location>
        <position position="224"/>
    </location>
</feature>
<dbReference type="PRINTS" id="PR01575">
    <property type="entry name" value="FFH4HYDRLASE"/>
</dbReference>
<keyword evidence="7" id="KW-1185">Reference proteome</keyword>
<feature type="domain" description="ACT" evidence="5">
    <location>
        <begin position="6"/>
        <end position="81"/>
    </location>
</feature>
<dbReference type="NCBIfam" id="NF004684">
    <property type="entry name" value="PRK06027.1"/>
    <property type="match status" value="1"/>
</dbReference>
<evidence type="ECO:0000256" key="4">
    <source>
        <dbReference type="NCBIfam" id="TIGR00655"/>
    </source>
</evidence>
<dbReference type="OrthoDB" id="9806170at2"/>
<gene>
    <name evidence="3" type="primary">purU</name>
    <name evidence="6" type="ORF">SAMN05660206_11296</name>
</gene>
<sequence length="280" mass="31795">MHNQTLILIQCKDSTGLVSSVSNVIARHQMNIVSMREFVDEANQKFFIRVVCSGVVEHVDGLQKELEQNLPPQVDVVINPANDKKIVVLVTKEHHCLADILTRHFFKTWNATVEAVIGNYESLQEFTEKFDIPFHHVTHEHKTKETFEAELADKIAAYNPDYIILAKFMRILSPTFVAQFENKLINIHHSFLPAFIGANPYRQAYTRGVKIIGATAHFVTNDLDEGPIIVQRTKSINHSYDVPRLISAGKEIEKAVLSHAIQLLTEDRVMLQGNKTVVFE</sequence>
<dbReference type="Pfam" id="PF00551">
    <property type="entry name" value="Formyl_trans_N"/>
    <property type="match status" value="1"/>
</dbReference>
<dbReference type="PANTHER" id="PTHR42706:SF1">
    <property type="entry name" value="FORMYLTETRAHYDROFOLATE DEFORMYLASE 2, MITOCHONDRIAL"/>
    <property type="match status" value="1"/>
</dbReference>
<keyword evidence="2 3" id="KW-0378">Hydrolase</keyword>
<dbReference type="UniPathway" id="UPA00074">
    <property type="reaction ID" value="UER00170"/>
</dbReference>
<dbReference type="STRING" id="683125.SAMN05660206_11296"/>
<evidence type="ECO:0000256" key="3">
    <source>
        <dbReference type="HAMAP-Rule" id="MF_01927"/>
    </source>
</evidence>